<name>A0A916YGF6_9BACT</name>
<reference evidence="1" key="1">
    <citation type="journal article" date="2014" name="Int. J. Syst. Evol. Microbiol.">
        <title>Complete genome sequence of Corynebacterium casei LMG S-19264T (=DSM 44701T), isolated from a smear-ripened cheese.</title>
        <authorList>
            <consortium name="US DOE Joint Genome Institute (JGI-PGF)"/>
            <person name="Walter F."/>
            <person name="Albersmeier A."/>
            <person name="Kalinowski J."/>
            <person name="Ruckert C."/>
        </authorList>
    </citation>
    <scope>NUCLEOTIDE SEQUENCE</scope>
    <source>
        <strain evidence="1">CGMCC 1.15958</strain>
    </source>
</reference>
<gene>
    <name evidence="1" type="ORF">GCM10011514_05250</name>
</gene>
<reference evidence="1" key="2">
    <citation type="submission" date="2020-09" db="EMBL/GenBank/DDBJ databases">
        <authorList>
            <person name="Sun Q."/>
            <person name="Zhou Y."/>
        </authorList>
    </citation>
    <scope>NUCLEOTIDE SEQUENCE</scope>
    <source>
        <strain evidence="1">CGMCC 1.15958</strain>
    </source>
</reference>
<dbReference type="SUPFAM" id="SSF63829">
    <property type="entry name" value="Calcium-dependent phosphotriesterase"/>
    <property type="match status" value="1"/>
</dbReference>
<sequence length="277" mass="32323">MFLYKFYMFLFSLKIATCNCHSEIQKSGFRRAKSEYEITKTGRMPTCINESSGLAKAWQENYYWTINDSGGNTELYMIGEQGRVFDTLLVNDSRNIDWEDLTKDDKGNIYVGDFGNNGQNRKDLTIYKFRNGKTEKITYHYADQDHFPAKDKIFDCEAFFWYSGKLYLFSKDWSRKHQTQLYSLPDKAGDYAILPEQSIFLKSPVTSADVSPNGKEFALLSYGKIYVFEISDGKIDFSKPKTCIKIGRNQMESIAYVNDTDFVMTNEQRKIYRVNRR</sequence>
<organism evidence="1 2">
    <name type="scientific">Emticicia aquatilis</name>
    <dbReference type="NCBI Taxonomy" id="1537369"/>
    <lineage>
        <taxon>Bacteria</taxon>
        <taxon>Pseudomonadati</taxon>
        <taxon>Bacteroidota</taxon>
        <taxon>Cytophagia</taxon>
        <taxon>Cytophagales</taxon>
        <taxon>Leadbetterellaceae</taxon>
        <taxon>Emticicia</taxon>
    </lineage>
</organism>
<proteinExistence type="predicted"/>
<dbReference type="Proteomes" id="UP000609064">
    <property type="component" value="Unassembled WGS sequence"/>
</dbReference>
<keyword evidence="2" id="KW-1185">Reference proteome</keyword>
<accession>A0A916YGF6</accession>
<evidence type="ECO:0000313" key="1">
    <source>
        <dbReference type="EMBL" id="GGD44269.1"/>
    </source>
</evidence>
<evidence type="ECO:0000313" key="2">
    <source>
        <dbReference type="Proteomes" id="UP000609064"/>
    </source>
</evidence>
<dbReference type="EMBL" id="BMKK01000001">
    <property type="protein sequence ID" value="GGD44269.1"/>
    <property type="molecule type" value="Genomic_DNA"/>
</dbReference>
<evidence type="ECO:0008006" key="3">
    <source>
        <dbReference type="Google" id="ProtNLM"/>
    </source>
</evidence>
<protein>
    <recommendedName>
        <fullName evidence="3">T9SS C-terminal target domain-containing protein</fullName>
    </recommendedName>
</protein>
<dbReference type="RefSeq" id="WP_188764367.1">
    <property type="nucleotide sequence ID" value="NZ_BMKK01000001.1"/>
</dbReference>
<comment type="caution">
    <text evidence="1">The sequence shown here is derived from an EMBL/GenBank/DDBJ whole genome shotgun (WGS) entry which is preliminary data.</text>
</comment>
<dbReference type="AlphaFoldDB" id="A0A916YGF6"/>